<name>A0A966DUU9_9SPHI</name>
<keyword evidence="4" id="KW-1185">Reference proteome</keyword>
<dbReference type="GO" id="GO:0016020">
    <property type="term" value="C:membrane"/>
    <property type="evidence" value="ECO:0007669"/>
    <property type="project" value="InterPro"/>
</dbReference>
<dbReference type="AlphaFoldDB" id="A0A966DUU9"/>
<dbReference type="Pfam" id="PF01531">
    <property type="entry name" value="Glyco_transf_11"/>
    <property type="match status" value="1"/>
</dbReference>
<keyword evidence="1" id="KW-0328">Glycosyltransferase</keyword>
<sequence>MTGVTYCGRLGNQLFQFQFFQYVKATNKGKWIFMPNPRHSSVYKYFDVGPYNYMGSKFYAALGKLLYKYGKFKEVYIQNIEVPKPLKVADRTLYHGFHQTDFYVSNMPNPVIPKIRPKFVKHFDDQYGELFRKEKTIVMHIRRTDYLSYGKRDISLPAEYFKQRLAAIENQDDYKIIFCSDDMPFVKENFPAKPNYIYSDNDEITDFQLLMNADIAIISNSTFAWWAAYMCEKKNRVIAPKNWMGFHIGKEHPKGVMTKRFEWYGLEDASL</sequence>
<dbReference type="InterPro" id="IPR002516">
    <property type="entry name" value="Glyco_trans_11"/>
</dbReference>
<evidence type="ECO:0000256" key="2">
    <source>
        <dbReference type="ARBA" id="ARBA00022679"/>
    </source>
</evidence>
<dbReference type="Gene3D" id="3.40.50.11350">
    <property type="match status" value="1"/>
</dbReference>
<keyword evidence="2" id="KW-0808">Transferase</keyword>
<dbReference type="Proteomes" id="UP000638732">
    <property type="component" value="Unassembled WGS sequence"/>
</dbReference>
<evidence type="ECO:0000313" key="3">
    <source>
        <dbReference type="EMBL" id="NCD70807.1"/>
    </source>
</evidence>
<comment type="caution">
    <text evidence="3">The sequence shown here is derived from an EMBL/GenBank/DDBJ whole genome shotgun (WGS) entry which is preliminary data.</text>
</comment>
<dbReference type="RefSeq" id="WP_166586758.1">
    <property type="nucleotide sequence ID" value="NZ_WWEO01000043.1"/>
</dbReference>
<dbReference type="PANTHER" id="PTHR11927">
    <property type="entry name" value="GALACTOSIDE 2-L-FUCOSYLTRANSFERASE"/>
    <property type="match status" value="1"/>
</dbReference>
<organism evidence="3 4">
    <name type="scientific">Mucilaginibacter agri</name>
    <dbReference type="NCBI Taxonomy" id="2695265"/>
    <lineage>
        <taxon>Bacteria</taxon>
        <taxon>Pseudomonadati</taxon>
        <taxon>Bacteroidota</taxon>
        <taxon>Sphingobacteriia</taxon>
        <taxon>Sphingobacteriales</taxon>
        <taxon>Sphingobacteriaceae</taxon>
        <taxon>Mucilaginibacter</taxon>
    </lineage>
</organism>
<dbReference type="GO" id="GO:0005975">
    <property type="term" value="P:carbohydrate metabolic process"/>
    <property type="evidence" value="ECO:0007669"/>
    <property type="project" value="InterPro"/>
</dbReference>
<accession>A0A966DUU9</accession>
<dbReference type="EMBL" id="WWEO01000043">
    <property type="protein sequence ID" value="NCD70807.1"/>
    <property type="molecule type" value="Genomic_DNA"/>
</dbReference>
<protein>
    <submittedName>
        <fullName evidence="3">Alpha-1,2-fucosyltransferase</fullName>
    </submittedName>
</protein>
<proteinExistence type="predicted"/>
<gene>
    <name evidence="3" type="ORF">GSY63_15690</name>
</gene>
<evidence type="ECO:0000256" key="1">
    <source>
        <dbReference type="ARBA" id="ARBA00022676"/>
    </source>
</evidence>
<reference evidence="3" key="2">
    <citation type="submission" date="2020-10" db="EMBL/GenBank/DDBJ databases">
        <title>Mucilaginibacter sp. nov., isolated from soil.</title>
        <authorList>
            <person name="Jeon C.O."/>
        </authorList>
    </citation>
    <scope>NUCLEOTIDE SEQUENCE</scope>
    <source>
        <strain evidence="3">R11</strain>
    </source>
</reference>
<dbReference type="PANTHER" id="PTHR11927:SF9">
    <property type="entry name" value="L-FUCOSYLTRANSFERASE"/>
    <property type="match status" value="1"/>
</dbReference>
<dbReference type="GO" id="GO:0008107">
    <property type="term" value="F:galactoside 2-alpha-L-fucosyltransferase activity"/>
    <property type="evidence" value="ECO:0007669"/>
    <property type="project" value="InterPro"/>
</dbReference>
<reference evidence="3" key="1">
    <citation type="submission" date="2020-01" db="EMBL/GenBank/DDBJ databases">
        <authorList>
            <person name="Seo Y.L."/>
        </authorList>
    </citation>
    <scope>NUCLEOTIDE SEQUENCE</scope>
    <source>
        <strain evidence="3">R11</strain>
    </source>
</reference>
<evidence type="ECO:0000313" key="4">
    <source>
        <dbReference type="Proteomes" id="UP000638732"/>
    </source>
</evidence>